<evidence type="ECO:0000256" key="2">
    <source>
        <dbReference type="SAM" id="SignalP"/>
    </source>
</evidence>
<dbReference type="Proteomes" id="UP000663833">
    <property type="component" value="Unassembled WGS sequence"/>
</dbReference>
<feature type="domain" description="Beta-lactamase-related" evidence="3">
    <location>
        <begin position="27"/>
        <end position="396"/>
    </location>
</feature>
<keyword evidence="1" id="KW-0472">Membrane</keyword>
<dbReference type="InterPro" id="IPR050491">
    <property type="entry name" value="AmpC-like"/>
</dbReference>
<keyword evidence="1" id="KW-0812">Transmembrane</keyword>
<dbReference type="InterPro" id="IPR001466">
    <property type="entry name" value="Beta-lactam-related"/>
</dbReference>
<dbReference type="InterPro" id="IPR012338">
    <property type="entry name" value="Beta-lactam/transpept-like"/>
</dbReference>
<protein>
    <recommendedName>
        <fullName evidence="3">Beta-lactamase-related domain-containing protein</fullName>
    </recommendedName>
</protein>
<dbReference type="Pfam" id="PF00144">
    <property type="entry name" value="Beta-lactamase"/>
    <property type="match status" value="1"/>
</dbReference>
<feature type="chain" id="PRO_5035690522" description="Beta-lactamase-related domain-containing protein" evidence="2">
    <location>
        <begin position="21"/>
        <end position="454"/>
    </location>
</feature>
<dbReference type="PANTHER" id="PTHR46825">
    <property type="entry name" value="D-ALANYL-D-ALANINE-CARBOXYPEPTIDASE/ENDOPEPTIDASE AMPH"/>
    <property type="match status" value="1"/>
</dbReference>
<dbReference type="AlphaFoldDB" id="A0A817QAI9"/>
<feature type="signal peptide" evidence="2">
    <location>
        <begin position="1"/>
        <end position="20"/>
    </location>
</feature>
<keyword evidence="2" id="KW-0732">Signal</keyword>
<evidence type="ECO:0000259" key="3">
    <source>
        <dbReference type="Pfam" id="PF00144"/>
    </source>
</evidence>
<name>A0A817QAI9_9BILA</name>
<sequence length="454" mass="51415">MTDTLRLFLVLFLITTENNALYCPNQKSIEQSLAESNIPGAVIVVVNATDVLYEQAFGYQSILPQVSMNVDKSIFTIASISKTFIAVAVMQLVEKQLIDLDTDINQYLSEPDRKIFHPHYPSHSITLRKLLSHSASIAVNTQGWINFYRPGDSAFMETTLADICFTYINPNTSNRLPEPPGSVTYYSNEGSALAALVVERMTKMPYDQYVLKNIFKPLNIDITKMGVHLADFENQEDLVRHYTYASNASYLPVWKQLLPQFNLTPLSTTFPTWIEFPFFSIIGYPAGLWRMSARSLSIFLRMIMSQGSTIVTRQSIAAMRTIVGGGRIPYHQKKPSKNAKELLQEPHFGLCWYWETTSKGVRYMGHSGTLLGMKHLILINEKNTVGVIVLTNGDNRQTIYLSRENLGTITNIHMSLFQCFESNANKSISFRRDGRLLGYFYTVMCVCLALLINK</sequence>
<dbReference type="EMBL" id="CAJNYD010000052">
    <property type="protein sequence ID" value="CAF3196385.1"/>
    <property type="molecule type" value="Genomic_DNA"/>
</dbReference>
<dbReference type="Proteomes" id="UP000663851">
    <property type="component" value="Unassembled WGS sequence"/>
</dbReference>
<proteinExistence type="predicted"/>
<comment type="caution">
    <text evidence="4">The sequence shown here is derived from an EMBL/GenBank/DDBJ whole genome shotgun (WGS) entry which is preliminary data.</text>
</comment>
<reference evidence="4" key="1">
    <citation type="submission" date="2021-02" db="EMBL/GenBank/DDBJ databases">
        <authorList>
            <person name="Nowell W R."/>
        </authorList>
    </citation>
    <scope>NUCLEOTIDE SEQUENCE</scope>
</reference>
<dbReference type="EMBL" id="CAJOBO010000400">
    <property type="protein sequence ID" value="CAF4212001.1"/>
    <property type="molecule type" value="Genomic_DNA"/>
</dbReference>
<evidence type="ECO:0000313" key="4">
    <source>
        <dbReference type="EMBL" id="CAF3196385.1"/>
    </source>
</evidence>
<gene>
    <name evidence="5" type="ORF">HFQ381_LOCUS8108</name>
    <name evidence="4" type="ORF">LUA448_LOCUS1932</name>
</gene>
<accession>A0A817QAI9</accession>
<feature type="transmembrane region" description="Helical" evidence="1">
    <location>
        <begin position="436"/>
        <end position="453"/>
    </location>
</feature>
<dbReference type="Gene3D" id="3.40.710.10">
    <property type="entry name" value="DD-peptidase/beta-lactamase superfamily"/>
    <property type="match status" value="1"/>
</dbReference>
<keyword evidence="1" id="KW-1133">Transmembrane helix</keyword>
<organism evidence="4 6">
    <name type="scientific">Rotaria socialis</name>
    <dbReference type="NCBI Taxonomy" id="392032"/>
    <lineage>
        <taxon>Eukaryota</taxon>
        <taxon>Metazoa</taxon>
        <taxon>Spiralia</taxon>
        <taxon>Gnathifera</taxon>
        <taxon>Rotifera</taxon>
        <taxon>Eurotatoria</taxon>
        <taxon>Bdelloidea</taxon>
        <taxon>Philodinida</taxon>
        <taxon>Philodinidae</taxon>
        <taxon>Rotaria</taxon>
    </lineage>
</organism>
<evidence type="ECO:0000313" key="6">
    <source>
        <dbReference type="Proteomes" id="UP000663833"/>
    </source>
</evidence>
<dbReference type="SUPFAM" id="SSF56601">
    <property type="entry name" value="beta-lactamase/transpeptidase-like"/>
    <property type="match status" value="1"/>
</dbReference>
<evidence type="ECO:0000313" key="5">
    <source>
        <dbReference type="EMBL" id="CAF4212001.1"/>
    </source>
</evidence>
<evidence type="ECO:0000256" key="1">
    <source>
        <dbReference type="SAM" id="Phobius"/>
    </source>
</evidence>
<dbReference type="PANTHER" id="PTHR46825:SF9">
    <property type="entry name" value="BETA-LACTAMASE-RELATED DOMAIN-CONTAINING PROTEIN"/>
    <property type="match status" value="1"/>
</dbReference>